<evidence type="ECO:0000256" key="1">
    <source>
        <dbReference type="ARBA" id="ARBA00005567"/>
    </source>
</evidence>
<organism evidence="4 5">
    <name type="scientific">Hypothenemus hampei</name>
    <name type="common">Coffee berry borer</name>
    <dbReference type="NCBI Taxonomy" id="57062"/>
    <lineage>
        <taxon>Eukaryota</taxon>
        <taxon>Metazoa</taxon>
        <taxon>Ecdysozoa</taxon>
        <taxon>Arthropoda</taxon>
        <taxon>Hexapoda</taxon>
        <taxon>Insecta</taxon>
        <taxon>Pterygota</taxon>
        <taxon>Neoptera</taxon>
        <taxon>Endopterygota</taxon>
        <taxon>Coleoptera</taxon>
        <taxon>Polyphaga</taxon>
        <taxon>Cucujiformia</taxon>
        <taxon>Curculionidae</taxon>
        <taxon>Scolytinae</taxon>
        <taxon>Hypothenemus</taxon>
    </lineage>
</organism>
<dbReference type="InterPro" id="IPR014352">
    <property type="entry name" value="FERM/acyl-CoA-bd_prot_sf"/>
</dbReference>
<comment type="caution">
    <text evidence="4">The sequence shown here is derived from an EMBL/GenBank/DDBJ whole genome shotgun (WGS) entry which is preliminary data.</text>
</comment>
<dbReference type="GO" id="GO:0008289">
    <property type="term" value="F:lipid binding"/>
    <property type="evidence" value="ECO:0007669"/>
    <property type="project" value="UniProtKB-KW"/>
</dbReference>
<gene>
    <name evidence="4" type="ORF">ABEB36_012983</name>
</gene>
<name>A0ABD1E6D9_HYPHA</name>
<comment type="similarity">
    <text evidence="1">Belongs to the ACBP family.</text>
</comment>
<dbReference type="EMBL" id="JBDJPC010000010">
    <property type="protein sequence ID" value="KAL1490257.1"/>
    <property type="molecule type" value="Genomic_DNA"/>
</dbReference>
<reference evidence="4 5" key="1">
    <citation type="submission" date="2024-05" db="EMBL/GenBank/DDBJ databases">
        <title>Genetic variation in Jamaican populations of the coffee berry borer (Hypothenemus hampei).</title>
        <authorList>
            <person name="Errbii M."/>
            <person name="Myrie A."/>
        </authorList>
    </citation>
    <scope>NUCLEOTIDE SEQUENCE [LARGE SCALE GENOMIC DNA]</scope>
    <source>
        <strain evidence="4">JA-Hopewell-2020-01-JO</strain>
        <tissue evidence="4">Whole body</tissue>
    </source>
</reference>
<dbReference type="InterPro" id="IPR035984">
    <property type="entry name" value="Acyl-CoA-binding_sf"/>
</dbReference>
<dbReference type="Pfam" id="PF00887">
    <property type="entry name" value="ACBP"/>
    <property type="match status" value="1"/>
</dbReference>
<dbReference type="SUPFAM" id="SSF47027">
    <property type="entry name" value="Acyl-CoA binding protein"/>
    <property type="match status" value="1"/>
</dbReference>
<dbReference type="AlphaFoldDB" id="A0ABD1E6D9"/>
<keyword evidence="2" id="KW-0446">Lipid-binding</keyword>
<accession>A0ABD1E6D9</accession>
<dbReference type="PANTHER" id="PTHR23310:SF62">
    <property type="entry name" value="ACYL-COA BINDING PROTEIN 1, ISOFORM A"/>
    <property type="match status" value="1"/>
</dbReference>
<evidence type="ECO:0000259" key="3">
    <source>
        <dbReference type="PROSITE" id="PS51228"/>
    </source>
</evidence>
<dbReference type="PROSITE" id="PS51228">
    <property type="entry name" value="ACB_2"/>
    <property type="match status" value="1"/>
</dbReference>
<dbReference type="PANTHER" id="PTHR23310">
    <property type="entry name" value="ACYL-COA-BINDING PROTEIN, ACBP"/>
    <property type="match status" value="1"/>
</dbReference>
<protein>
    <recommendedName>
        <fullName evidence="3">ACB domain-containing protein</fullName>
    </recommendedName>
</protein>
<evidence type="ECO:0000313" key="5">
    <source>
        <dbReference type="Proteomes" id="UP001566132"/>
    </source>
</evidence>
<evidence type="ECO:0000256" key="2">
    <source>
        <dbReference type="ARBA" id="ARBA00023121"/>
    </source>
</evidence>
<dbReference type="InterPro" id="IPR000582">
    <property type="entry name" value="Acyl-CoA-binding_protein"/>
</dbReference>
<sequence>MGLDEDFNAAANQIRAFAKRPPDSDMLEVYALYKQATVGDTNIPKPGGGEAGAKWNAWNGKKGVSTNQAKEQYVAKIKALAPKYA</sequence>
<proteinExistence type="inferred from homology"/>
<dbReference type="PRINTS" id="PR00689">
    <property type="entry name" value="ACOABINDINGP"/>
</dbReference>
<evidence type="ECO:0000313" key="4">
    <source>
        <dbReference type="EMBL" id="KAL1490257.1"/>
    </source>
</evidence>
<dbReference type="Gene3D" id="1.20.80.10">
    <property type="match status" value="1"/>
</dbReference>
<feature type="domain" description="ACB" evidence="3">
    <location>
        <begin position="3"/>
        <end position="85"/>
    </location>
</feature>
<keyword evidence="5" id="KW-1185">Reference proteome</keyword>
<dbReference type="Proteomes" id="UP001566132">
    <property type="component" value="Unassembled WGS sequence"/>
</dbReference>